<name>A0A256JX11_HALEZ</name>
<dbReference type="Pfam" id="PF04851">
    <property type="entry name" value="ResIII"/>
    <property type="match status" value="1"/>
</dbReference>
<dbReference type="InterPro" id="IPR027417">
    <property type="entry name" value="P-loop_NTPase"/>
</dbReference>
<keyword evidence="5" id="KW-0067">ATP-binding</keyword>
<dbReference type="PROSITE" id="PS51192">
    <property type="entry name" value="HELICASE_ATP_BIND_1"/>
    <property type="match status" value="1"/>
</dbReference>
<protein>
    <submittedName>
        <fullName evidence="5">Helicase SNF2</fullName>
    </submittedName>
</protein>
<keyword evidence="1" id="KW-0378">Hydrolase</keyword>
<dbReference type="GO" id="GO:0016787">
    <property type="term" value="F:hydrolase activity"/>
    <property type="evidence" value="ECO:0007669"/>
    <property type="project" value="UniProtKB-KW"/>
</dbReference>
<feature type="domain" description="Helicase C-terminal" evidence="4">
    <location>
        <begin position="772"/>
        <end position="938"/>
    </location>
</feature>
<feature type="coiled-coil region" evidence="2">
    <location>
        <begin position="477"/>
        <end position="504"/>
    </location>
</feature>
<dbReference type="Gene3D" id="3.30.870.10">
    <property type="entry name" value="Endonuclease Chain A"/>
    <property type="match status" value="1"/>
</dbReference>
<dbReference type="RefSeq" id="WP_094495188.1">
    <property type="nucleotide sequence ID" value="NZ_NHPD01000041.1"/>
</dbReference>
<dbReference type="SUPFAM" id="SSF52540">
    <property type="entry name" value="P-loop containing nucleoside triphosphate hydrolases"/>
    <property type="match status" value="2"/>
</dbReference>
<dbReference type="Pfam" id="PF00271">
    <property type="entry name" value="Helicase_C"/>
    <property type="match status" value="1"/>
</dbReference>
<dbReference type="InterPro" id="IPR025202">
    <property type="entry name" value="PLD-like_dom"/>
</dbReference>
<dbReference type="GO" id="GO:0004386">
    <property type="term" value="F:helicase activity"/>
    <property type="evidence" value="ECO:0007669"/>
    <property type="project" value="UniProtKB-KW"/>
</dbReference>
<reference evidence="5 6" key="1">
    <citation type="journal article" date="2014" name="Front. Microbiol.">
        <title>Population and genomic analysis of the genus Halorubrum.</title>
        <authorList>
            <person name="Fullmer M.S."/>
            <person name="Soucy S.M."/>
            <person name="Swithers K.S."/>
            <person name="Makkay A.M."/>
            <person name="Wheeler R."/>
            <person name="Ventosa A."/>
            <person name="Gogarten J.P."/>
            <person name="Papke R.T."/>
        </authorList>
    </citation>
    <scope>NUCLEOTIDE SEQUENCE [LARGE SCALE GENOMIC DNA]</scope>
    <source>
        <strain evidence="5 6">Ec15</strain>
    </source>
</reference>
<evidence type="ECO:0000313" key="6">
    <source>
        <dbReference type="Proteomes" id="UP000216925"/>
    </source>
</evidence>
<dbReference type="InterPro" id="IPR049730">
    <property type="entry name" value="SNF2/RAD54-like_C"/>
</dbReference>
<dbReference type="GO" id="GO:0140097">
    <property type="term" value="F:catalytic activity, acting on DNA"/>
    <property type="evidence" value="ECO:0007669"/>
    <property type="project" value="UniProtKB-ARBA"/>
</dbReference>
<dbReference type="Pfam" id="PF13091">
    <property type="entry name" value="PLDc_2"/>
    <property type="match status" value="1"/>
</dbReference>
<comment type="caution">
    <text evidence="5">The sequence shown here is derived from an EMBL/GenBank/DDBJ whole genome shotgun (WGS) entry which is preliminary data.</text>
</comment>
<accession>A0A256JX11</accession>
<dbReference type="PANTHER" id="PTHR45766">
    <property type="entry name" value="DNA ANNEALING HELICASE AND ENDONUCLEASE ZRANB3 FAMILY MEMBER"/>
    <property type="match status" value="1"/>
</dbReference>
<dbReference type="CDD" id="cd18793">
    <property type="entry name" value="SF2_C_SNF"/>
    <property type="match status" value="1"/>
</dbReference>
<evidence type="ECO:0000256" key="1">
    <source>
        <dbReference type="ARBA" id="ARBA00022801"/>
    </source>
</evidence>
<dbReference type="SMART" id="SM00490">
    <property type="entry name" value="HELICc"/>
    <property type="match status" value="1"/>
</dbReference>
<dbReference type="EMBL" id="NHPD01000041">
    <property type="protein sequence ID" value="OYR73444.1"/>
    <property type="molecule type" value="Genomic_DNA"/>
</dbReference>
<organism evidence="5 6">
    <name type="scientific">Halorubrum ezzemoulense</name>
    <name type="common">Halorubrum chaoviator</name>
    <dbReference type="NCBI Taxonomy" id="337243"/>
    <lineage>
        <taxon>Archaea</taxon>
        <taxon>Methanobacteriati</taxon>
        <taxon>Methanobacteriota</taxon>
        <taxon>Stenosarchaea group</taxon>
        <taxon>Halobacteria</taxon>
        <taxon>Halobacteriales</taxon>
        <taxon>Haloferacaceae</taxon>
        <taxon>Halorubrum</taxon>
    </lineage>
</organism>
<evidence type="ECO:0000313" key="5">
    <source>
        <dbReference type="EMBL" id="OYR73444.1"/>
    </source>
</evidence>
<feature type="domain" description="Helicase ATP-binding" evidence="3">
    <location>
        <begin position="279"/>
        <end position="445"/>
    </location>
</feature>
<evidence type="ECO:0000259" key="4">
    <source>
        <dbReference type="PROSITE" id="PS51194"/>
    </source>
</evidence>
<dbReference type="Gene3D" id="3.40.50.300">
    <property type="entry name" value="P-loop containing nucleotide triphosphate hydrolases"/>
    <property type="match status" value="2"/>
</dbReference>
<keyword evidence="5" id="KW-0347">Helicase</keyword>
<dbReference type="AlphaFoldDB" id="A0A256JX11"/>
<evidence type="ECO:0000259" key="3">
    <source>
        <dbReference type="PROSITE" id="PS51192"/>
    </source>
</evidence>
<dbReference type="InterPro" id="IPR001650">
    <property type="entry name" value="Helicase_C-like"/>
</dbReference>
<proteinExistence type="predicted"/>
<keyword evidence="2" id="KW-0175">Coiled coil</keyword>
<dbReference type="InterPro" id="IPR014001">
    <property type="entry name" value="Helicase_ATP-bd"/>
</dbReference>
<dbReference type="PROSITE" id="PS51194">
    <property type="entry name" value="HELICASE_CTER"/>
    <property type="match status" value="1"/>
</dbReference>
<sequence length="1272" mass="145261">MVYLDPLVDNANIKLEDIYRRVLPETEELRIATGYFYLSGFDLLQEDIKSLLDPEDLEHAPMRVLMGRQTDRSTADEITKGQSLREQFREEVREDISELNHAQLDRLDQLKEFIEEGYVDVRVRAPENGYFHAKGTSFRLQSDVDESYDDETDRRDCALVVGSSNFTASGQRNNVELNLTTQDPQKVVAFEDWYDNQWANGDAFSEEIVDVIETSERYEEWKDQEKQEEDSDAPDVELGQYLEPFELYKLMAYDELNGNVSTRDSPLYYFQSLGYESAKEKISRYNGCIISDSVGLGKSFIGGELLYDYRQAGDRCLLIVPANLTDQWIDLLQDDTDEDGNPYFGLDVDGTHLDVMSISKFQNLSYEEVQDLDDRFDVVLLDEAHRFRNFGKWRPDPTDDNDYKGTRRHANLRQLRGQTMIMLTATPINNSATDLKNLISVFTSSEELLNKGSLDFDAFDNYIDRSERRKRIAAGKEEATEDEREKLTEELQKNSKEISEILNEVMVLRTRNHVKELIESDEDFEMNFKPPTLEKEEYSLPPAYQPIYRMLPDVMDALHLPHITIKNPQAGGTLKALYKLNLLKRLESSTYAFVQSVQTLHDSERALLGFLEDFPEERDIDVLQAVQDDEAPTTIGDFVEGADAAEDLEQTLEEFGFDPDALRSDSEDGDHNGLVDATVGEVKRYIREDLTLLAYFLSQFIGRVANDAGSVADAEVELNAWLTDNGVVTLPEVDENDPDAILFPHTTLEDADEETLEFFRAVFSLREFRDPKIDRLAEVLNQRDEKTLIFTQYRATADYVHRTLVENPESPLTTGNSAVVKGGDENKQDIIRRFAPEASGYQSTLAESGENELQFVVATDTLSEGVNLQDVHVAVNYDLPWNPMRIVQRVGRIDRIGSTEDKYVHNFYPDGDIEAAIKLLERLQAKIDDIALIVGKENNILDPNEDAVLDRAGVETEKTIGEIEIEEIESSLRNSREVSDYNELDDTSKNPLLRNAGSDESAWFKRYRLKQELNEEFELETEDFEFAADYFEEAPDERDLLYTNVTDHEKAPRAGVFGLAHLWFEGDDGKPEEAPLGRIRRAFYYKPFGGEVGEHPVRYLKIEPDVGGTPITGSADAVLVNREEIAEHLGDRLSAIRNKQVGGAFKQGEEFSKEQETLLDYLELRVIPQFGEQSVPDGVCEGYDQIGPWAEDLHDRLNGVKLKNTDEDQILRQTFRNNPMYDRYPDWPILEFLETLEDFIEENIEANAEFQETLVGESSVNARLICWGVVEG</sequence>
<dbReference type="InterPro" id="IPR006935">
    <property type="entry name" value="Helicase/UvrB_N"/>
</dbReference>
<gene>
    <name evidence="5" type="ORF">DJ76_10090</name>
</gene>
<dbReference type="GO" id="GO:0003677">
    <property type="term" value="F:DNA binding"/>
    <property type="evidence" value="ECO:0007669"/>
    <property type="project" value="InterPro"/>
</dbReference>
<dbReference type="GO" id="GO:0005524">
    <property type="term" value="F:ATP binding"/>
    <property type="evidence" value="ECO:0007669"/>
    <property type="project" value="InterPro"/>
</dbReference>
<dbReference type="SMART" id="SM00487">
    <property type="entry name" value="DEXDc"/>
    <property type="match status" value="1"/>
</dbReference>
<evidence type="ECO:0000256" key="2">
    <source>
        <dbReference type="SAM" id="Coils"/>
    </source>
</evidence>
<dbReference type="Proteomes" id="UP000216925">
    <property type="component" value="Unassembled WGS sequence"/>
</dbReference>
<dbReference type="PANTHER" id="PTHR45766:SF6">
    <property type="entry name" value="SWI_SNF-RELATED MATRIX-ASSOCIATED ACTIN-DEPENDENT REGULATOR OF CHROMATIN SUBFAMILY A-LIKE PROTEIN 1"/>
    <property type="match status" value="1"/>
</dbReference>
<keyword evidence="5" id="KW-0547">Nucleotide-binding</keyword>
<dbReference type="SUPFAM" id="SSF56024">
    <property type="entry name" value="Phospholipase D/nuclease"/>
    <property type="match status" value="1"/>
</dbReference>